<keyword evidence="3 9" id="KW-0732">Signal</keyword>
<dbReference type="EMBL" id="HBFB01004908">
    <property type="protein sequence ID" value="CAD8667763.1"/>
    <property type="molecule type" value="Transcribed_RNA"/>
</dbReference>
<dbReference type="InterPro" id="IPR001893">
    <property type="entry name" value="Cys-rich_GLG1_repeat"/>
</dbReference>
<dbReference type="Pfam" id="PF00839">
    <property type="entry name" value="Cys_rich_FGFR"/>
    <property type="match status" value="10"/>
</dbReference>
<evidence type="ECO:0000256" key="4">
    <source>
        <dbReference type="ARBA" id="ARBA00022737"/>
    </source>
</evidence>
<evidence type="ECO:0000256" key="9">
    <source>
        <dbReference type="SAM" id="SignalP"/>
    </source>
</evidence>
<dbReference type="PROSITE" id="PS51289">
    <property type="entry name" value="GLG1_C_RICH"/>
    <property type="match status" value="3"/>
</dbReference>
<dbReference type="AlphaFoldDB" id="A0A7S0R5H7"/>
<dbReference type="PANTHER" id="PTHR11884:SF1">
    <property type="entry name" value="GOLGI APPARATUS PROTEIN 1"/>
    <property type="match status" value="1"/>
</dbReference>
<evidence type="ECO:0000256" key="2">
    <source>
        <dbReference type="ARBA" id="ARBA00022692"/>
    </source>
</evidence>
<feature type="chain" id="PRO_5030588577" description="Golgi apparatus protein 1" evidence="9">
    <location>
        <begin position="26"/>
        <end position="891"/>
    </location>
</feature>
<evidence type="ECO:0000256" key="8">
    <source>
        <dbReference type="SAM" id="Phobius"/>
    </source>
</evidence>
<evidence type="ECO:0000256" key="3">
    <source>
        <dbReference type="ARBA" id="ARBA00022729"/>
    </source>
</evidence>
<evidence type="ECO:0008006" key="11">
    <source>
        <dbReference type="Google" id="ProtNLM"/>
    </source>
</evidence>
<protein>
    <recommendedName>
        <fullName evidence="11">Golgi apparatus protein 1</fullName>
    </recommendedName>
</protein>
<comment type="subcellular location">
    <subcellularLocation>
        <location evidence="1">Membrane</location>
        <topology evidence="1">Single-pass type I membrane protein</topology>
    </subcellularLocation>
</comment>
<keyword evidence="7" id="KW-0325">Glycoprotein</keyword>
<keyword evidence="5 8" id="KW-1133">Transmembrane helix</keyword>
<evidence type="ECO:0000256" key="7">
    <source>
        <dbReference type="ARBA" id="ARBA00023180"/>
    </source>
</evidence>
<evidence type="ECO:0000313" key="10">
    <source>
        <dbReference type="EMBL" id="CAD8667763.1"/>
    </source>
</evidence>
<evidence type="ECO:0000256" key="5">
    <source>
        <dbReference type="ARBA" id="ARBA00022989"/>
    </source>
</evidence>
<dbReference type="InterPro" id="IPR039728">
    <property type="entry name" value="GLG1"/>
</dbReference>
<dbReference type="GO" id="GO:0000139">
    <property type="term" value="C:Golgi membrane"/>
    <property type="evidence" value="ECO:0007669"/>
    <property type="project" value="InterPro"/>
</dbReference>
<sequence>MGLLSWRVAACIALVLCMLPQQGRMQATGSKATSQEIAFAPSAELINGNDDVTIEGNCAPEIKQLCSDVTAGEGRIADCLSDQITESEMADSEDGTGAISDACREEVYQFKITRNANINLNIPLAKACKVDADKFCNVTWFFGYKAGQVISCLRDVKDRLAPACSKQVFKVQLEAAEDYRADAMLYEACKGDAESLCSDVKLGGGRVQGCLRDKRMQLSWACEEQLFRQEMENADDIRLSVRLFSHCVKDKRKFCANMPPGQARVKDCLEANRNEEGFSAECKEEIDSMIERRVHDFRLDSRLRTACEADIYSMCAFFGDLDSVESDDSSVIRCLQDYAQEITNPSCKQQVKKYQELASEDIRFDAPLADACYEDRRSFCSAVPPGSARVIRCLMKMREKLSVSCRATLFDEEVRFSQNIDFQFPMKQACAKEIKLYCKDIPHGEARVIRCLQDNKSQKDFSKECKEEVRSYENEAASDYRLNYRLAKSCKADIDALCASSCKSDEGQVCGGAVLRCLTERRDEIKSDACKQEVVYFEKMEVTDFRNDVILAAACRADVEKHCPDVEPGEGRVHECLRGKRDQLSDSCRKEELFLEELEAENVELRPGILRLCKDERSMFCKDVVPGSARVFRCLAENMNDADFSNTCKYQIIYKLQRRQANWKLDPPLRKACKEAVRDKCDAFDKQAQEKGAVYKCLMTVYEDLPEGCQKELGRALHMALFVWAPNALLTAECDQDVMSLCLDKRPNMAKSPGAVGQCLAELLDSPGTKRVADPVGTGAAAAKARQLSDKCRAIVDIAEPPNMKQAFDASLSFALLKSQLDKIDAVTGIPLVNRDRRGTPQGISLTGWVAMLGMTAMVVLIVYGAFTLFKRMRGIPDKDYTLVVKQGGHK</sequence>
<feature type="signal peptide" evidence="9">
    <location>
        <begin position="1"/>
        <end position="25"/>
    </location>
</feature>
<accession>A0A7S0R5H7</accession>
<reference evidence="10" key="1">
    <citation type="submission" date="2021-01" db="EMBL/GenBank/DDBJ databases">
        <authorList>
            <person name="Corre E."/>
            <person name="Pelletier E."/>
            <person name="Niang G."/>
            <person name="Scheremetjew M."/>
            <person name="Finn R."/>
            <person name="Kale V."/>
            <person name="Holt S."/>
            <person name="Cochrane G."/>
            <person name="Meng A."/>
            <person name="Brown T."/>
            <person name="Cohen L."/>
        </authorList>
    </citation>
    <scope>NUCLEOTIDE SEQUENCE</scope>
    <source>
        <strain evidence="10">SAG 11-49</strain>
    </source>
</reference>
<dbReference type="InterPro" id="IPR017873">
    <property type="entry name" value="Cys-rich_GLG1_repeat_euk"/>
</dbReference>
<dbReference type="PANTHER" id="PTHR11884">
    <property type="entry name" value="SELECTIN LIGAND RELATED"/>
    <property type="match status" value="1"/>
</dbReference>
<name>A0A7S0R5H7_9CHLO</name>
<organism evidence="10">
    <name type="scientific">Chlamydomonas leiostraca</name>
    <dbReference type="NCBI Taxonomy" id="1034604"/>
    <lineage>
        <taxon>Eukaryota</taxon>
        <taxon>Viridiplantae</taxon>
        <taxon>Chlorophyta</taxon>
        <taxon>core chlorophytes</taxon>
        <taxon>Chlorophyceae</taxon>
        <taxon>CS clade</taxon>
        <taxon>Chlamydomonadales</taxon>
        <taxon>Chlamydomonadaceae</taxon>
        <taxon>Chlamydomonas</taxon>
    </lineage>
</organism>
<evidence type="ECO:0000256" key="6">
    <source>
        <dbReference type="ARBA" id="ARBA00023136"/>
    </source>
</evidence>
<keyword evidence="2 8" id="KW-0812">Transmembrane</keyword>
<evidence type="ECO:0000256" key="1">
    <source>
        <dbReference type="ARBA" id="ARBA00004479"/>
    </source>
</evidence>
<gene>
    <name evidence="10" type="ORF">CLEI1391_LOCUS2704</name>
</gene>
<keyword evidence="6 8" id="KW-0472">Membrane</keyword>
<keyword evidence="4" id="KW-0677">Repeat</keyword>
<feature type="transmembrane region" description="Helical" evidence="8">
    <location>
        <begin position="846"/>
        <end position="870"/>
    </location>
</feature>
<proteinExistence type="predicted"/>